<evidence type="ECO:0000256" key="5">
    <source>
        <dbReference type="ARBA" id="ARBA00022777"/>
    </source>
</evidence>
<evidence type="ECO:0000313" key="14">
    <source>
        <dbReference type="Proteomes" id="UP001497644"/>
    </source>
</evidence>
<dbReference type="AlphaFoldDB" id="A0AAV2NMU6"/>
<dbReference type="GO" id="GO:0012505">
    <property type="term" value="C:endomembrane system"/>
    <property type="evidence" value="ECO:0007669"/>
    <property type="project" value="UniProtKB-SubCell"/>
</dbReference>
<dbReference type="Gene3D" id="3.30.200.20">
    <property type="entry name" value="Phosphorylase Kinase, domain 1"/>
    <property type="match status" value="1"/>
</dbReference>
<dbReference type="GO" id="GO:0043235">
    <property type="term" value="C:receptor complex"/>
    <property type="evidence" value="ECO:0007669"/>
    <property type="project" value="TreeGrafter"/>
</dbReference>
<dbReference type="GO" id="GO:0005524">
    <property type="term" value="F:ATP binding"/>
    <property type="evidence" value="ECO:0007669"/>
    <property type="project" value="UniProtKB-UniRule"/>
</dbReference>
<dbReference type="Pfam" id="PF07714">
    <property type="entry name" value="PK_Tyr_Ser-Thr"/>
    <property type="match status" value="1"/>
</dbReference>
<dbReference type="EMBL" id="OZ034826">
    <property type="protein sequence ID" value="CAL1681075.1"/>
    <property type="molecule type" value="Genomic_DNA"/>
</dbReference>
<dbReference type="InterPro" id="IPR050122">
    <property type="entry name" value="RTK"/>
</dbReference>
<evidence type="ECO:0000256" key="2">
    <source>
        <dbReference type="ARBA" id="ARBA00004308"/>
    </source>
</evidence>
<comment type="catalytic activity">
    <reaction evidence="9">
        <text>L-tyrosyl-[protein] + ATP = O-phospho-L-tyrosyl-[protein] + ADP + H(+)</text>
        <dbReference type="Rhea" id="RHEA:10596"/>
        <dbReference type="Rhea" id="RHEA-COMP:10136"/>
        <dbReference type="Rhea" id="RHEA-COMP:20101"/>
        <dbReference type="ChEBI" id="CHEBI:15378"/>
        <dbReference type="ChEBI" id="CHEBI:30616"/>
        <dbReference type="ChEBI" id="CHEBI:46858"/>
        <dbReference type="ChEBI" id="CHEBI:61978"/>
        <dbReference type="ChEBI" id="CHEBI:456216"/>
        <dbReference type="EC" id="2.7.10.1"/>
    </reaction>
</comment>
<accession>A0AAV2NMU6</accession>
<dbReference type="SMART" id="SM00219">
    <property type="entry name" value="TyrKc"/>
    <property type="match status" value="1"/>
</dbReference>
<feature type="transmembrane region" description="Helical" evidence="11">
    <location>
        <begin position="10"/>
        <end position="27"/>
    </location>
</feature>
<evidence type="ECO:0000256" key="6">
    <source>
        <dbReference type="ARBA" id="ARBA00022840"/>
    </source>
</evidence>
<name>A0AAV2NMU6_9HYME</name>
<dbReference type="SUPFAM" id="SSF56112">
    <property type="entry name" value="Protein kinase-like (PK-like)"/>
    <property type="match status" value="1"/>
</dbReference>
<dbReference type="CDD" id="cd00192">
    <property type="entry name" value="PTKc"/>
    <property type="match status" value="1"/>
</dbReference>
<keyword evidence="11" id="KW-0812">Transmembrane</keyword>
<keyword evidence="6 10" id="KW-0067">ATP-binding</keyword>
<keyword evidence="3" id="KW-0808">Transferase</keyword>
<evidence type="ECO:0000256" key="4">
    <source>
        <dbReference type="ARBA" id="ARBA00022741"/>
    </source>
</evidence>
<dbReference type="InterPro" id="IPR000719">
    <property type="entry name" value="Prot_kinase_dom"/>
</dbReference>
<evidence type="ECO:0000256" key="8">
    <source>
        <dbReference type="ARBA" id="ARBA00023137"/>
    </source>
</evidence>
<dbReference type="GO" id="GO:0007169">
    <property type="term" value="P:cell surface receptor protein tyrosine kinase signaling pathway"/>
    <property type="evidence" value="ECO:0007669"/>
    <property type="project" value="TreeGrafter"/>
</dbReference>
<dbReference type="PROSITE" id="PS00107">
    <property type="entry name" value="PROTEIN_KINASE_ATP"/>
    <property type="match status" value="1"/>
</dbReference>
<dbReference type="InterPro" id="IPR001245">
    <property type="entry name" value="Ser-Thr/Tyr_kinase_cat_dom"/>
</dbReference>
<proteinExistence type="predicted"/>
<keyword evidence="8" id="KW-0829">Tyrosine-protein kinase</keyword>
<dbReference type="PRINTS" id="PR00109">
    <property type="entry name" value="TYRKINASE"/>
</dbReference>
<organism evidence="13 14">
    <name type="scientific">Lasius platythorax</name>
    <dbReference type="NCBI Taxonomy" id="488582"/>
    <lineage>
        <taxon>Eukaryota</taxon>
        <taxon>Metazoa</taxon>
        <taxon>Ecdysozoa</taxon>
        <taxon>Arthropoda</taxon>
        <taxon>Hexapoda</taxon>
        <taxon>Insecta</taxon>
        <taxon>Pterygota</taxon>
        <taxon>Neoptera</taxon>
        <taxon>Endopterygota</taxon>
        <taxon>Hymenoptera</taxon>
        <taxon>Apocrita</taxon>
        <taxon>Aculeata</taxon>
        <taxon>Formicoidea</taxon>
        <taxon>Formicidae</taxon>
        <taxon>Formicinae</taxon>
        <taxon>Lasius</taxon>
        <taxon>Lasius</taxon>
    </lineage>
</organism>
<dbReference type="PANTHER" id="PTHR24416">
    <property type="entry name" value="TYROSINE-PROTEIN KINASE RECEPTOR"/>
    <property type="match status" value="1"/>
</dbReference>
<dbReference type="Gene3D" id="1.10.510.10">
    <property type="entry name" value="Transferase(Phosphotransferase) domain 1"/>
    <property type="match status" value="1"/>
</dbReference>
<keyword evidence="11" id="KW-1133">Transmembrane helix</keyword>
<dbReference type="InterPro" id="IPR020635">
    <property type="entry name" value="Tyr_kinase_cat_dom"/>
</dbReference>
<dbReference type="GO" id="GO:0048468">
    <property type="term" value="P:cell development"/>
    <property type="evidence" value="ECO:0007669"/>
    <property type="project" value="UniProtKB-ARBA"/>
</dbReference>
<reference evidence="13" key="1">
    <citation type="submission" date="2024-04" db="EMBL/GenBank/DDBJ databases">
        <authorList>
            <consortium name="Molecular Ecology Group"/>
        </authorList>
    </citation>
    <scope>NUCLEOTIDE SEQUENCE</scope>
</reference>
<dbReference type="Proteomes" id="UP001497644">
    <property type="component" value="Chromosome 3"/>
</dbReference>
<dbReference type="PANTHER" id="PTHR24416:SF611">
    <property type="entry name" value="TYROSINE-PROTEIN KINASE TRANSMEMBRANE RECEPTOR ROR"/>
    <property type="match status" value="1"/>
</dbReference>
<comment type="subcellular location">
    <subcellularLocation>
        <location evidence="2">Endomembrane system</location>
    </subcellularLocation>
    <subcellularLocation>
        <location evidence="1">Membrane</location>
        <topology evidence="1">Single-pass membrane protein</topology>
    </subcellularLocation>
</comment>
<evidence type="ECO:0000256" key="1">
    <source>
        <dbReference type="ARBA" id="ARBA00004167"/>
    </source>
</evidence>
<dbReference type="FunFam" id="1.10.510.10:FF:001512">
    <property type="entry name" value="Receptor tyrosine-protein kinase erbB-2"/>
    <property type="match status" value="1"/>
</dbReference>
<dbReference type="GO" id="GO:0005886">
    <property type="term" value="C:plasma membrane"/>
    <property type="evidence" value="ECO:0007669"/>
    <property type="project" value="TreeGrafter"/>
</dbReference>
<feature type="transmembrane region" description="Helical" evidence="11">
    <location>
        <begin position="294"/>
        <end position="316"/>
    </location>
</feature>
<protein>
    <recommendedName>
        <fullName evidence="12">Protein kinase domain-containing protein</fullName>
    </recommendedName>
</protein>
<evidence type="ECO:0000256" key="10">
    <source>
        <dbReference type="PROSITE-ProRule" id="PRU10141"/>
    </source>
</evidence>
<evidence type="ECO:0000256" key="11">
    <source>
        <dbReference type="SAM" id="Phobius"/>
    </source>
</evidence>
<keyword evidence="7 11" id="KW-0472">Membrane</keyword>
<dbReference type="InterPro" id="IPR011009">
    <property type="entry name" value="Kinase-like_dom_sf"/>
</dbReference>
<keyword evidence="14" id="KW-1185">Reference proteome</keyword>
<sequence length="700" mass="79736">MRCLHSCKKILTYSIIIILFICTDTIICTTNVKNAMRFAGIVENITVYALRDGSYLENDNMLQSLKLNISWVPPNKGKQPSSYSIIITCIPKETDKNKIECVESSAFYNVQNKSPFSLLVPQNKLLNNMPEIQIRPNCTYKIQVYANPRAKLVEKLPEVIYTIPKCIKRRCSCVDAKVTLPIPKVEVIQMKKNVVINWNITSNSSYIHSYIISIGIPLLTSKAGYFIYNITKISNVTSTKNIFNWDLKINDQYVKMKNGYKILVEALDYRGCSGTQGSFTIINIDEIETLDGNIVWLLLVGVAICVILGFISIVSIHNKTRHQLIWPFRQRQTMSGFSAYKLAQWPNLISQNNIGIYVEQSSEETPNCCKRQNNEFEVPYKCINLINELGKGQFGKVYLGSLNNNEDTLVAVKMLQCSDTSNEPEAKHQLLEEIKIMKAAGSHPHLVSLIGCCTLPDNPICILLEYMEGGDLLAYLHSRRETELDDISWYCFEKTISGYVNIIEKNKKKDEDLYGEINKQLFIKFALDIARGMEHLEDKGITHRDLAARNILLTSDLTLKVSDFGLSRNGIYVINNTAGKVRQLPIRWMSPEAVRDRAFSSKSDVWSFSVVLWEIGTLGSLPYANIQDDDLLRYLTQDKCRLACPNTVSHDIYKIMCSCWNTVPHKRPTFAQLVLDLQTLKEPLYFMHEISNPCYTLLSH</sequence>
<feature type="domain" description="Protein kinase" evidence="12">
    <location>
        <begin position="383"/>
        <end position="685"/>
    </location>
</feature>
<keyword evidence="4 10" id="KW-0547">Nucleotide-binding</keyword>
<keyword evidence="5" id="KW-0418">Kinase</keyword>
<evidence type="ECO:0000259" key="12">
    <source>
        <dbReference type="PROSITE" id="PS50011"/>
    </source>
</evidence>
<evidence type="ECO:0000313" key="13">
    <source>
        <dbReference type="EMBL" id="CAL1681075.1"/>
    </source>
</evidence>
<dbReference type="GO" id="GO:0004714">
    <property type="term" value="F:transmembrane receptor protein tyrosine kinase activity"/>
    <property type="evidence" value="ECO:0007669"/>
    <property type="project" value="UniProtKB-EC"/>
</dbReference>
<dbReference type="GO" id="GO:0030182">
    <property type="term" value="P:neuron differentiation"/>
    <property type="evidence" value="ECO:0007669"/>
    <property type="project" value="UniProtKB-ARBA"/>
</dbReference>
<dbReference type="InterPro" id="IPR017441">
    <property type="entry name" value="Protein_kinase_ATP_BS"/>
</dbReference>
<dbReference type="GO" id="GO:0051130">
    <property type="term" value="P:positive regulation of cellular component organization"/>
    <property type="evidence" value="ECO:0007669"/>
    <property type="project" value="UniProtKB-ARBA"/>
</dbReference>
<evidence type="ECO:0000256" key="3">
    <source>
        <dbReference type="ARBA" id="ARBA00022679"/>
    </source>
</evidence>
<dbReference type="PROSITE" id="PS00109">
    <property type="entry name" value="PROTEIN_KINASE_TYR"/>
    <property type="match status" value="1"/>
</dbReference>
<dbReference type="GO" id="GO:0050793">
    <property type="term" value="P:regulation of developmental process"/>
    <property type="evidence" value="ECO:0007669"/>
    <property type="project" value="UniProtKB-ARBA"/>
</dbReference>
<feature type="binding site" evidence="10">
    <location>
        <position position="413"/>
    </location>
    <ligand>
        <name>ATP</name>
        <dbReference type="ChEBI" id="CHEBI:30616"/>
    </ligand>
</feature>
<evidence type="ECO:0000256" key="7">
    <source>
        <dbReference type="ARBA" id="ARBA00023136"/>
    </source>
</evidence>
<evidence type="ECO:0000256" key="9">
    <source>
        <dbReference type="ARBA" id="ARBA00051243"/>
    </source>
</evidence>
<dbReference type="InterPro" id="IPR008266">
    <property type="entry name" value="Tyr_kinase_AS"/>
</dbReference>
<gene>
    <name evidence="13" type="ORF">LPLAT_LOCUS7231</name>
</gene>
<dbReference type="PROSITE" id="PS50011">
    <property type="entry name" value="PROTEIN_KINASE_DOM"/>
    <property type="match status" value="1"/>
</dbReference>